<evidence type="ECO:0000313" key="9">
    <source>
        <dbReference type="EMBL" id="SDU29180.1"/>
    </source>
</evidence>
<dbReference type="InterPro" id="IPR003400">
    <property type="entry name" value="ExbD"/>
</dbReference>
<evidence type="ECO:0000256" key="2">
    <source>
        <dbReference type="ARBA" id="ARBA00005811"/>
    </source>
</evidence>
<evidence type="ECO:0000256" key="1">
    <source>
        <dbReference type="ARBA" id="ARBA00004162"/>
    </source>
</evidence>
<comment type="similarity">
    <text evidence="2 7">Belongs to the ExbD/TolR family.</text>
</comment>
<dbReference type="Proteomes" id="UP000199608">
    <property type="component" value="Unassembled WGS sequence"/>
</dbReference>
<evidence type="ECO:0000256" key="4">
    <source>
        <dbReference type="ARBA" id="ARBA00022692"/>
    </source>
</evidence>
<dbReference type="GO" id="GO:0015031">
    <property type="term" value="P:protein transport"/>
    <property type="evidence" value="ECO:0007669"/>
    <property type="project" value="UniProtKB-KW"/>
</dbReference>
<keyword evidence="4 7" id="KW-0812">Transmembrane</keyword>
<evidence type="ECO:0000256" key="3">
    <source>
        <dbReference type="ARBA" id="ARBA00022475"/>
    </source>
</evidence>
<dbReference type="PANTHER" id="PTHR30558">
    <property type="entry name" value="EXBD MEMBRANE COMPONENT OF PMF-DRIVEN MACROMOLECULE IMPORT SYSTEM"/>
    <property type="match status" value="1"/>
</dbReference>
<dbReference type="RefSeq" id="WP_014958633.1">
    <property type="nucleotide sequence ID" value="NZ_FNLL01000006.1"/>
</dbReference>
<name>A0A1H2HBD8_9BACT</name>
<proteinExistence type="inferred from homology"/>
<gene>
    <name evidence="9" type="ORF">SAMN04487931_106150</name>
</gene>
<dbReference type="Pfam" id="PF02472">
    <property type="entry name" value="ExbD"/>
    <property type="match status" value="1"/>
</dbReference>
<organism evidence="9 10">
    <name type="scientific">Desulfobacula phenolica</name>
    <dbReference type="NCBI Taxonomy" id="90732"/>
    <lineage>
        <taxon>Bacteria</taxon>
        <taxon>Pseudomonadati</taxon>
        <taxon>Thermodesulfobacteriota</taxon>
        <taxon>Desulfobacteria</taxon>
        <taxon>Desulfobacterales</taxon>
        <taxon>Desulfobacteraceae</taxon>
        <taxon>Desulfobacula</taxon>
    </lineage>
</organism>
<keyword evidence="7" id="KW-0813">Transport</keyword>
<dbReference type="GO" id="GO:0022857">
    <property type="term" value="F:transmembrane transporter activity"/>
    <property type="evidence" value="ECO:0007669"/>
    <property type="project" value="InterPro"/>
</dbReference>
<evidence type="ECO:0000256" key="5">
    <source>
        <dbReference type="ARBA" id="ARBA00022989"/>
    </source>
</evidence>
<evidence type="ECO:0000256" key="7">
    <source>
        <dbReference type="RuleBase" id="RU003879"/>
    </source>
</evidence>
<accession>A0A1H2HBD8</accession>
<dbReference type="PANTHER" id="PTHR30558:SF13">
    <property type="entry name" value="BIOPOLYMER TRANSPORT PROTEIN EXBD2"/>
    <property type="match status" value="1"/>
</dbReference>
<evidence type="ECO:0000313" key="10">
    <source>
        <dbReference type="Proteomes" id="UP000199608"/>
    </source>
</evidence>
<dbReference type="EMBL" id="FNLL01000006">
    <property type="protein sequence ID" value="SDU29180.1"/>
    <property type="molecule type" value="Genomic_DNA"/>
</dbReference>
<dbReference type="GO" id="GO:0005886">
    <property type="term" value="C:plasma membrane"/>
    <property type="evidence" value="ECO:0007669"/>
    <property type="project" value="UniProtKB-SubCell"/>
</dbReference>
<evidence type="ECO:0000256" key="6">
    <source>
        <dbReference type="ARBA" id="ARBA00023136"/>
    </source>
</evidence>
<keyword evidence="5 8" id="KW-1133">Transmembrane helix</keyword>
<comment type="subcellular location">
    <subcellularLocation>
        <location evidence="1">Cell membrane</location>
        <topology evidence="1">Single-pass membrane protein</topology>
    </subcellularLocation>
    <subcellularLocation>
        <location evidence="7">Cell membrane</location>
        <topology evidence="7">Single-pass type II membrane protein</topology>
    </subcellularLocation>
</comment>
<keyword evidence="7" id="KW-0653">Protein transport</keyword>
<reference evidence="10" key="1">
    <citation type="submission" date="2016-10" db="EMBL/GenBank/DDBJ databases">
        <authorList>
            <person name="Varghese N."/>
            <person name="Submissions S."/>
        </authorList>
    </citation>
    <scope>NUCLEOTIDE SEQUENCE [LARGE SCALE GENOMIC DNA]</scope>
    <source>
        <strain evidence="10">DSM 3384</strain>
    </source>
</reference>
<dbReference type="AlphaFoldDB" id="A0A1H2HBD8"/>
<feature type="transmembrane region" description="Helical" evidence="8">
    <location>
        <begin position="21"/>
        <end position="40"/>
    </location>
</feature>
<keyword evidence="3" id="KW-1003">Cell membrane</keyword>
<keyword evidence="6 8" id="KW-0472">Membrane</keyword>
<evidence type="ECO:0000256" key="8">
    <source>
        <dbReference type="SAM" id="Phobius"/>
    </source>
</evidence>
<dbReference type="Gene3D" id="3.30.420.270">
    <property type="match status" value="1"/>
</dbReference>
<protein>
    <submittedName>
        <fullName evidence="9">Outer membrane transport energization protein ExbD</fullName>
    </submittedName>
</protein>
<keyword evidence="10" id="KW-1185">Reference proteome</keyword>
<sequence>MINVRSSVRMRSKEVGINMSPLIDLVFLLLIFFMVTTSFVRETGIDVQRPSASSAALTENGNILVAVSNEGTIHFDGKKIDIRSLRSHITRAISENPEGSVVIVADKISYTGIVIRVMDQCRLAGARRVSIAASKKSGENR</sequence>